<dbReference type="Proteomes" id="UP000290975">
    <property type="component" value="Unassembled WGS sequence"/>
</dbReference>
<dbReference type="RefSeq" id="WP_130751640.1">
    <property type="nucleotide sequence ID" value="NZ_BBQY01000001.1"/>
</dbReference>
<feature type="binding site" evidence="3">
    <location>
        <position position="17"/>
    </location>
    <ligand>
        <name>a divalent metal cation</name>
        <dbReference type="ChEBI" id="CHEBI:60240"/>
    </ligand>
</feature>
<evidence type="ECO:0000313" key="6">
    <source>
        <dbReference type="Proteomes" id="UP000290975"/>
    </source>
</evidence>
<dbReference type="EMBL" id="BBQY01000001">
    <property type="protein sequence ID" value="GBH28862.1"/>
    <property type="molecule type" value="Genomic_DNA"/>
</dbReference>
<feature type="binding site" evidence="3">
    <location>
        <position position="197"/>
    </location>
    <ligand>
        <name>a divalent metal cation</name>
        <dbReference type="ChEBI" id="CHEBI:60240"/>
    </ligand>
</feature>
<comment type="similarity">
    <text evidence="1">Belongs to the SMP-30/CGR1 family.</text>
</comment>
<organism evidence="5 6">
    <name type="scientific">Sphingobium xenophagum</name>
    <dbReference type="NCBI Taxonomy" id="121428"/>
    <lineage>
        <taxon>Bacteria</taxon>
        <taxon>Pseudomonadati</taxon>
        <taxon>Pseudomonadota</taxon>
        <taxon>Alphaproteobacteria</taxon>
        <taxon>Sphingomonadales</taxon>
        <taxon>Sphingomonadaceae</taxon>
        <taxon>Sphingobium</taxon>
    </lineage>
</organism>
<evidence type="ECO:0000259" key="4">
    <source>
        <dbReference type="Pfam" id="PF08450"/>
    </source>
</evidence>
<comment type="caution">
    <text evidence="5">The sequence shown here is derived from an EMBL/GenBank/DDBJ whole genome shotgun (WGS) entry which is preliminary data.</text>
</comment>
<feature type="binding site" evidence="3">
    <location>
        <position position="102"/>
    </location>
    <ligand>
        <name>substrate</name>
    </ligand>
</feature>
<dbReference type="GO" id="GO:0005509">
    <property type="term" value="F:calcium ion binding"/>
    <property type="evidence" value="ECO:0007669"/>
    <property type="project" value="TreeGrafter"/>
</dbReference>
<evidence type="ECO:0000256" key="3">
    <source>
        <dbReference type="PIRSR" id="PIRSR605511-2"/>
    </source>
</evidence>
<dbReference type="InterPro" id="IPR005511">
    <property type="entry name" value="SMP-30"/>
</dbReference>
<keyword evidence="6" id="KW-1185">Reference proteome</keyword>
<proteinExistence type="inferred from homology"/>
<evidence type="ECO:0000313" key="5">
    <source>
        <dbReference type="EMBL" id="GBH28862.1"/>
    </source>
</evidence>
<dbReference type="GO" id="GO:0019853">
    <property type="term" value="P:L-ascorbic acid biosynthetic process"/>
    <property type="evidence" value="ECO:0007669"/>
    <property type="project" value="TreeGrafter"/>
</dbReference>
<protein>
    <submittedName>
        <fullName evidence="5">Xylonolactonase</fullName>
    </submittedName>
</protein>
<keyword evidence="3" id="KW-0479">Metal-binding</keyword>
<feature type="active site" description="Proton donor/acceptor" evidence="2">
    <location>
        <position position="197"/>
    </location>
</feature>
<dbReference type="GO" id="GO:0004341">
    <property type="term" value="F:gluconolactonase activity"/>
    <property type="evidence" value="ECO:0007669"/>
    <property type="project" value="TreeGrafter"/>
</dbReference>
<gene>
    <name evidence="5" type="ORF">MBESOW_P0115</name>
</gene>
<dbReference type="InterPro" id="IPR013658">
    <property type="entry name" value="SGL"/>
</dbReference>
<keyword evidence="3" id="KW-0862">Zinc</keyword>
<evidence type="ECO:0000256" key="2">
    <source>
        <dbReference type="PIRSR" id="PIRSR605511-1"/>
    </source>
</evidence>
<dbReference type="Gene3D" id="2.120.10.30">
    <property type="entry name" value="TolB, C-terminal domain"/>
    <property type="match status" value="1"/>
</dbReference>
<feature type="binding site" evidence="3">
    <location>
        <position position="100"/>
    </location>
    <ligand>
        <name>substrate</name>
    </ligand>
</feature>
<sequence>MPGPVEQACKVGATLGEGPYWSEGEGKLWFVDIKEQKIHCFDPGADRLESWNAPAQPGWIFPTDSGRMVAGLQSGIHMFDPASGSFELLAAPEASEPGNRLNDAVIDRFGAIWFGSMDDGETRATGRVYRFADGKVVATTIAPCAITNGPALSPDGNTLYHVDTLGGSIYACTLGVDGLPISQRRLVTIDPAQGYPDGPSVDSEGCIWIGLFGGWKAHRYAPTGELLDTVSFPVANVTKIAFGGADLCTAYATTAHKGLSAAERAQQPGAGDLFSFRVDVPGLPAPKVALTAS</sequence>
<dbReference type="PRINTS" id="PR01790">
    <property type="entry name" value="SMP30FAMILY"/>
</dbReference>
<feature type="binding site" evidence="3">
    <location>
        <position position="148"/>
    </location>
    <ligand>
        <name>a divalent metal cation</name>
        <dbReference type="ChEBI" id="CHEBI:60240"/>
    </ligand>
</feature>
<dbReference type="PANTHER" id="PTHR10907:SF47">
    <property type="entry name" value="REGUCALCIN"/>
    <property type="match status" value="1"/>
</dbReference>
<dbReference type="Pfam" id="PF08450">
    <property type="entry name" value="SGL"/>
    <property type="match status" value="1"/>
</dbReference>
<dbReference type="PANTHER" id="PTHR10907">
    <property type="entry name" value="REGUCALCIN"/>
    <property type="match status" value="1"/>
</dbReference>
<accession>A0A401IWW0</accession>
<dbReference type="SUPFAM" id="SSF63829">
    <property type="entry name" value="Calcium-dependent phosphotriesterase"/>
    <property type="match status" value="1"/>
</dbReference>
<name>A0A401IWW0_SPHXE</name>
<comment type="cofactor">
    <cofactor evidence="3">
        <name>Zn(2+)</name>
        <dbReference type="ChEBI" id="CHEBI:29105"/>
    </cofactor>
    <text evidence="3">Binds 1 divalent metal cation per subunit.</text>
</comment>
<reference evidence="5 6" key="1">
    <citation type="submission" date="2014-12" db="EMBL/GenBank/DDBJ databases">
        <title>Whole genome sequencing of Sphingobium xenophagum OW59.</title>
        <authorList>
            <person name="Ohta Y."/>
            <person name="Nishi S."/>
            <person name="Hatada Y."/>
        </authorList>
    </citation>
    <scope>NUCLEOTIDE SEQUENCE [LARGE SCALE GENOMIC DNA]</scope>
    <source>
        <strain evidence="5 6">OW59</strain>
    </source>
</reference>
<dbReference type="AlphaFoldDB" id="A0A401IWW0"/>
<evidence type="ECO:0000256" key="1">
    <source>
        <dbReference type="ARBA" id="ARBA00008853"/>
    </source>
</evidence>
<dbReference type="InterPro" id="IPR011042">
    <property type="entry name" value="6-blade_b-propeller_TolB-like"/>
</dbReference>
<feature type="domain" description="SMP-30/Gluconolactonase/LRE-like region" evidence="4">
    <location>
        <begin position="15"/>
        <end position="256"/>
    </location>
</feature>